<dbReference type="SMART" id="SM00670">
    <property type="entry name" value="PINc"/>
    <property type="match status" value="1"/>
</dbReference>
<evidence type="ECO:0000313" key="8">
    <source>
        <dbReference type="Proteomes" id="UP000002878"/>
    </source>
</evidence>
<dbReference type="KEGG" id="bqy:MUS_0099"/>
<keyword evidence="5" id="KW-1133">Transmembrane helix</keyword>
<dbReference type="Pfam" id="PF01850">
    <property type="entry name" value="PIN"/>
    <property type="match status" value="1"/>
</dbReference>
<keyword evidence="3" id="KW-0378">Hydrolase</keyword>
<dbReference type="InterPro" id="IPR029060">
    <property type="entry name" value="PIN-like_dom_sf"/>
</dbReference>
<proteinExistence type="predicted"/>
<dbReference type="InterPro" id="IPR002792">
    <property type="entry name" value="TRAM_dom"/>
</dbReference>
<dbReference type="PROSITE" id="PS50926">
    <property type="entry name" value="TRAM"/>
    <property type="match status" value="1"/>
</dbReference>
<organism evidence="7 8">
    <name type="scientific">Bacillus amyloliquefaciens (strain Y2)</name>
    <name type="common">Bacillus amyloliquefaciens subsp. plantarum (strain B9601-Y2)</name>
    <dbReference type="NCBI Taxonomy" id="1155777"/>
    <lineage>
        <taxon>Bacteria</taxon>
        <taxon>Bacillati</taxon>
        <taxon>Bacillota</taxon>
        <taxon>Bacilli</taxon>
        <taxon>Bacillales</taxon>
        <taxon>Bacillaceae</taxon>
        <taxon>Bacillus</taxon>
        <taxon>Bacillus amyloliquefaciens group</taxon>
    </lineage>
</organism>
<gene>
    <name evidence="7" type="ORF">MUS_0099</name>
</gene>
<sequence length="392" mass="43657">MLVFVYSEFVGSDSLLKKCYLKGGGGMLKRIVQAFFIIVGGVVGIFLIPELFVLSNIQDIPLITNAYTSAAIGAIIFFLISIWTTEYVINWVKWIEDSLLRAPVPDLLFGSLGLVFGLIIAYLIVNVIPLDNIPYRIFSTIIPVFLAFFLGYLGFQVGFKKKDELISLFSISARMQKKKGSADEEQEEQDKRLKILDTSVIIDGRIADICQTGFLEGVIVIPQFVLEELQHIADSSDVLKRNRGRRGLDILNRIQKELDITVEIYEGDFEDIQEVDSKLVKLAKLTSGVVVTNDFNLNKVCELQKVAVLNINDLANAVKPVVLPGEEMNVQVIKDGKEHNQGVAYLDDGTMIVVEEGRNYIGKHIDVLVTSVLQTAAGRMIFAKPKLLEKAL</sequence>
<feature type="transmembrane region" description="Helical" evidence="5">
    <location>
        <begin position="66"/>
        <end position="84"/>
    </location>
</feature>
<dbReference type="GO" id="GO:0016787">
    <property type="term" value="F:hydrolase activity"/>
    <property type="evidence" value="ECO:0007669"/>
    <property type="project" value="UniProtKB-KW"/>
</dbReference>
<name>I2C0L3_BACAY</name>
<dbReference type="Gene3D" id="3.40.50.1010">
    <property type="entry name" value="5'-nuclease"/>
    <property type="match status" value="1"/>
</dbReference>
<feature type="domain" description="TRAM" evidence="6">
    <location>
        <begin position="321"/>
        <end position="382"/>
    </location>
</feature>
<evidence type="ECO:0000256" key="3">
    <source>
        <dbReference type="ARBA" id="ARBA00022801"/>
    </source>
</evidence>
<dbReference type="Proteomes" id="UP000002878">
    <property type="component" value="Chromosome"/>
</dbReference>
<reference evidence="7 8" key="1">
    <citation type="journal article" date="2012" name="J. Biotechnol.">
        <title>Genome sequence of the plant growth promoting strain Bacillus amyloliquefaciens subsp. plantarum B9601-Y2 and expression of mersacidin and other secondary metabolites.</title>
        <authorList>
            <person name="He P."/>
            <person name="Hao K."/>
            <person name="Blom J."/>
            <person name="Ruckert C."/>
            <person name="Vater J."/>
            <person name="Mao Z."/>
            <person name="Wu Y."/>
            <person name="Hou M."/>
            <person name="He P."/>
            <person name="He Y."/>
            <person name="Borriss R."/>
        </authorList>
    </citation>
    <scope>NUCLEOTIDE SEQUENCE [LARGE SCALE GENOMIC DNA]</scope>
    <source>
        <strain evidence="7">Y2</strain>
    </source>
</reference>
<dbReference type="AlphaFoldDB" id="I2C0L3"/>
<comment type="cofactor">
    <cofactor evidence="1">
        <name>Mg(2+)</name>
        <dbReference type="ChEBI" id="CHEBI:18420"/>
    </cofactor>
</comment>
<feature type="transmembrane region" description="Helical" evidence="5">
    <location>
        <begin position="104"/>
        <end position="125"/>
    </location>
</feature>
<evidence type="ECO:0000256" key="1">
    <source>
        <dbReference type="ARBA" id="ARBA00001946"/>
    </source>
</evidence>
<evidence type="ECO:0000313" key="7">
    <source>
        <dbReference type="EMBL" id="AFJ60187.1"/>
    </source>
</evidence>
<dbReference type="CDD" id="cd09877">
    <property type="entry name" value="PIN_YacL-like"/>
    <property type="match status" value="1"/>
</dbReference>
<keyword evidence="4" id="KW-0460">Magnesium</keyword>
<evidence type="ECO:0000256" key="5">
    <source>
        <dbReference type="SAM" id="Phobius"/>
    </source>
</evidence>
<evidence type="ECO:0000256" key="2">
    <source>
        <dbReference type="ARBA" id="ARBA00022722"/>
    </source>
</evidence>
<keyword evidence="5" id="KW-0812">Transmembrane</keyword>
<feature type="transmembrane region" description="Helical" evidence="5">
    <location>
        <begin position="31"/>
        <end position="54"/>
    </location>
</feature>
<dbReference type="EMBL" id="CP003332">
    <property type="protein sequence ID" value="AFJ60187.1"/>
    <property type="molecule type" value="Genomic_DNA"/>
</dbReference>
<keyword evidence="2" id="KW-0540">Nuclease</keyword>
<dbReference type="HOGENOM" id="CLU_050839_0_0_9"/>
<evidence type="ECO:0000256" key="4">
    <source>
        <dbReference type="ARBA" id="ARBA00022842"/>
    </source>
</evidence>
<protein>
    <recommendedName>
        <fullName evidence="6">TRAM domain-containing protein</fullName>
    </recommendedName>
</protein>
<dbReference type="PANTHER" id="PTHR11603">
    <property type="entry name" value="AAA FAMILY ATPASE"/>
    <property type="match status" value="1"/>
</dbReference>
<keyword evidence="5" id="KW-0472">Membrane</keyword>
<dbReference type="PATRIC" id="fig|1126211.3.peg.94"/>
<dbReference type="SUPFAM" id="SSF88723">
    <property type="entry name" value="PIN domain-like"/>
    <property type="match status" value="1"/>
</dbReference>
<dbReference type="InterPro" id="IPR052041">
    <property type="entry name" value="Nucleic_acid_metab_PIN/TRAM"/>
</dbReference>
<dbReference type="KEGG" id="bya:BANAU_0088"/>
<dbReference type="InterPro" id="IPR002716">
    <property type="entry name" value="PIN_dom"/>
</dbReference>
<dbReference type="GO" id="GO:0004518">
    <property type="term" value="F:nuclease activity"/>
    <property type="evidence" value="ECO:0007669"/>
    <property type="project" value="UniProtKB-KW"/>
</dbReference>
<feature type="transmembrane region" description="Helical" evidence="5">
    <location>
        <begin position="137"/>
        <end position="155"/>
    </location>
</feature>
<evidence type="ECO:0000259" key="6">
    <source>
        <dbReference type="PROSITE" id="PS50926"/>
    </source>
</evidence>
<accession>I2C0L3</accession>
<dbReference type="PANTHER" id="PTHR11603:SF147">
    <property type="entry name" value="MEMBRANE PROTEIN"/>
    <property type="match status" value="1"/>
</dbReference>